<reference evidence="5 6" key="1">
    <citation type="journal article" date="2019" name="Int. J. Syst. Evol. Microbiol.">
        <title>The Global Catalogue of Microorganisms (GCM) 10K type strain sequencing project: providing services to taxonomists for standard genome sequencing and annotation.</title>
        <authorList>
            <consortium name="The Broad Institute Genomics Platform"/>
            <consortium name="The Broad Institute Genome Sequencing Center for Infectious Disease"/>
            <person name="Wu L."/>
            <person name="Ma J."/>
        </authorList>
    </citation>
    <scope>NUCLEOTIDE SEQUENCE [LARGE SCALE GENOMIC DNA]</scope>
    <source>
        <strain evidence="5 6">GX26</strain>
    </source>
</reference>
<evidence type="ECO:0000256" key="2">
    <source>
        <dbReference type="SAM" id="MobiDB-lite"/>
    </source>
</evidence>
<accession>A0ABD5VI00</accession>
<keyword evidence="3" id="KW-0812">Transmembrane</keyword>
<feature type="domain" description="SHOCT" evidence="4">
    <location>
        <begin position="90"/>
        <end position="112"/>
    </location>
</feature>
<name>A0ABD5VI00_9EURY</name>
<keyword evidence="6" id="KW-1185">Reference proteome</keyword>
<proteinExistence type="predicted"/>
<dbReference type="RefSeq" id="WP_336350289.1">
    <property type="nucleotide sequence ID" value="NZ_JAZAQL010000002.1"/>
</dbReference>
<dbReference type="EMBL" id="JBHSXN010000002">
    <property type="protein sequence ID" value="MFC6953328.1"/>
    <property type="molecule type" value="Genomic_DNA"/>
</dbReference>
<evidence type="ECO:0000256" key="3">
    <source>
        <dbReference type="SAM" id="Phobius"/>
    </source>
</evidence>
<keyword evidence="1" id="KW-0175">Coiled coil</keyword>
<comment type="caution">
    <text evidence="5">The sequence shown here is derived from an EMBL/GenBank/DDBJ whole genome shotgun (WGS) entry which is preliminary data.</text>
</comment>
<organism evidence="5 6">
    <name type="scientific">Halorubellus litoreus</name>
    <dbReference type="NCBI Taxonomy" id="755308"/>
    <lineage>
        <taxon>Archaea</taxon>
        <taxon>Methanobacteriati</taxon>
        <taxon>Methanobacteriota</taxon>
        <taxon>Stenosarchaea group</taxon>
        <taxon>Halobacteria</taxon>
        <taxon>Halobacteriales</taxon>
        <taxon>Halorubellaceae</taxon>
        <taxon>Halorubellus</taxon>
    </lineage>
</organism>
<feature type="region of interest" description="Disordered" evidence="2">
    <location>
        <begin position="124"/>
        <end position="153"/>
    </location>
</feature>
<evidence type="ECO:0000256" key="1">
    <source>
        <dbReference type="SAM" id="Coils"/>
    </source>
</evidence>
<dbReference type="Proteomes" id="UP001596395">
    <property type="component" value="Unassembled WGS sequence"/>
</dbReference>
<keyword evidence="3" id="KW-1133">Transmembrane helix</keyword>
<sequence>MDDAERDVEAVGHEMLESLAGVVAVGTLGVGVSSAVLGYGGLTAPIFVVGWLLLLPLVGVLSENSRAQAFVGRLFGGTTRTSDAVDEDEAALEELKARYARGEIDEAEFERRTALLLENESVDDVRDRVEREDRGIRADDAGRDRDREREYET</sequence>
<feature type="transmembrane region" description="Helical" evidence="3">
    <location>
        <begin position="16"/>
        <end position="36"/>
    </location>
</feature>
<evidence type="ECO:0000313" key="5">
    <source>
        <dbReference type="EMBL" id="MFC6953328.1"/>
    </source>
</evidence>
<dbReference type="Pfam" id="PF09851">
    <property type="entry name" value="SHOCT"/>
    <property type="match status" value="1"/>
</dbReference>
<evidence type="ECO:0000259" key="4">
    <source>
        <dbReference type="Pfam" id="PF09851"/>
    </source>
</evidence>
<gene>
    <name evidence="5" type="ORF">ACFQGB_10680</name>
</gene>
<evidence type="ECO:0000313" key="6">
    <source>
        <dbReference type="Proteomes" id="UP001596395"/>
    </source>
</evidence>
<keyword evidence="3" id="KW-0472">Membrane</keyword>
<feature type="transmembrane region" description="Helical" evidence="3">
    <location>
        <begin position="42"/>
        <end position="61"/>
    </location>
</feature>
<feature type="coiled-coil region" evidence="1">
    <location>
        <begin position="85"/>
        <end position="112"/>
    </location>
</feature>
<protein>
    <submittedName>
        <fullName evidence="5">SHOCT domain-containing protein</fullName>
    </submittedName>
</protein>
<dbReference type="InterPro" id="IPR018649">
    <property type="entry name" value="SHOCT"/>
</dbReference>
<dbReference type="AlphaFoldDB" id="A0ABD5VI00"/>